<dbReference type="InterPro" id="IPR005467">
    <property type="entry name" value="His_kinase_dom"/>
</dbReference>
<evidence type="ECO:0000256" key="10">
    <source>
        <dbReference type="ARBA" id="ARBA00022989"/>
    </source>
</evidence>
<accession>A0ABX2EFR5</accession>
<keyword evidence="12 13" id="KW-0472">Membrane</keyword>
<feature type="transmembrane region" description="Helical" evidence="13">
    <location>
        <begin position="57"/>
        <end position="90"/>
    </location>
</feature>
<dbReference type="InterPro" id="IPR003661">
    <property type="entry name" value="HisK_dim/P_dom"/>
</dbReference>
<dbReference type="Pfam" id="PF00512">
    <property type="entry name" value="HisKA"/>
    <property type="match status" value="1"/>
</dbReference>
<feature type="transmembrane region" description="Helical" evidence="13">
    <location>
        <begin position="102"/>
        <end position="123"/>
    </location>
</feature>
<dbReference type="Gene3D" id="1.20.120.620">
    <property type="entry name" value="Backbone structure of the membrane domain of e. Coli histidine kinase receptor kdpd"/>
    <property type="match status" value="1"/>
</dbReference>
<dbReference type="InterPro" id="IPR025201">
    <property type="entry name" value="KdpD_TM"/>
</dbReference>
<evidence type="ECO:0000256" key="2">
    <source>
        <dbReference type="ARBA" id="ARBA00004141"/>
    </source>
</evidence>
<dbReference type="InterPro" id="IPR029016">
    <property type="entry name" value="GAF-like_dom_sf"/>
</dbReference>
<evidence type="ECO:0000256" key="7">
    <source>
        <dbReference type="ARBA" id="ARBA00022741"/>
    </source>
</evidence>
<keyword evidence="4" id="KW-0597">Phosphoprotein</keyword>
<dbReference type="InterPro" id="IPR052023">
    <property type="entry name" value="Histidine_kinase_KdpD"/>
</dbReference>
<comment type="catalytic activity">
    <reaction evidence="1">
        <text>ATP + protein L-histidine = ADP + protein N-phospho-L-histidine.</text>
        <dbReference type="EC" id="2.7.13.3"/>
    </reaction>
</comment>
<keyword evidence="11" id="KW-0902">Two-component regulatory system</keyword>
<feature type="transmembrane region" description="Helical" evidence="13">
    <location>
        <begin position="24"/>
        <end position="45"/>
    </location>
</feature>
<reference evidence="15 16" key="1">
    <citation type="submission" date="2020-05" db="EMBL/GenBank/DDBJ databases">
        <title>Aquincola sp. isolate from soil.</title>
        <authorList>
            <person name="Han J."/>
            <person name="Kim D.-U."/>
        </authorList>
    </citation>
    <scope>NUCLEOTIDE SEQUENCE [LARGE SCALE GENOMIC DNA]</scope>
    <source>
        <strain evidence="15 16">S2</strain>
    </source>
</reference>
<dbReference type="SUPFAM" id="SSF47384">
    <property type="entry name" value="Homodimeric domain of signal transducing histidine kinase"/>
    <property type="match status" value="1"/>
</dbReference>
<keyword evidence="6 13" id="KW-0812">Transmembrane</keyword>
<dbReference type="InterPro" id="IPR036890">
    <property type="entry name" value="HATPase_C_sf"/>
</dbReference>
<dbReference type="SUPFAM" id="SSF55874">
    <property type="entry name" value="ATPase domain of HSP90 chaperone/DNA topoisomerase II/histidine kinase"/>
    <property type="match status" value="1"/>
</dbReference>
<keyword evidence="9" id="KW-0067">ATP-binding</keyword>
<dbReference type="InterPro" id="IPR038318">
    <property type="entry name" value="KdpD_sf"/>
</dbReference>
<protein>
    <recommendedName>
        <fullName evidence="3">histidine kinase</fullName>
        <ecNumber evidence="3">2.7.13.3</ecNumber>
    </recommendedName>
</protein>
<dbReference type="SMART" id="SM00388">
    <property type="entry name" value="HisKA"/>
    <property type="match status" value="1"/>
</dbReference>
<dbReference type="CDD" id="cd00075">
    <property type="entry name" value="HATPase"/>
    <property type="match status" value="1"/>
</dbReference>
<dbReference type="Proteomes" id="UP000737171">
    <property type="component" value="Unassembled WGS sequence"/>
</dbReference>
<evidence type="ECO:0000259" key="14">
    <source>
        <dbReference type="PROSITE" id="PS50109"/>
    </source>
</evidence>
<name>A0ABX2EFR5_9BURK</name>
<evidence type="ECO:0000256" key="3">
    <source>
        <dbReference type="ARBA" id="ARBA00012438"/>
    </source>
</evidence>
<dbReference type="Pfam" id="PF02518">
    <property type="entry name" value="HATPase_c"/>
    <property type="match status" value="1"/>
</dbReference>
<dbReference type="InterPro" id="IPR003594">
    <property type="entry name" value="HATPase_dom"/>
</dbReference>
<evidence type="ECO:0000256" key="12">
    <source>
        <dbReference type="ARBA" id="ARBA00023136"/>
    </source>
</evidence>
<dbReference type="PANTHER" id="PTHR45569">
    <property type="entry name" value="SENSOR PROTEIN KDPD"/>
    <property type="match status" value="1"/>
</dbReference>
<evidence type="ECO:0000256" key="1">
    <source>
        <dbReference type="ARBA" id="ARBA00000085"/>
    </source>
</evidence>
<feature type="domain" description="Histidine kinase" evidence="14">
    <location>
        <begin position="300"/>
        <end position="521"/>
    </location>
</feature>
<dbReference type="EC" id="2.7.13.3" evidence="3"/>
<keyword evidence="7" id="KW-0547">Nucleotide-binding</keyword>
<dbReference type="Gene3D" id="3.30.565.10">
    <property type="entry name" value="Histidine kinase-like ATPase, C-terminal domain"/>
    <property type="match status" value="1"/>
</dbReference>
<organism evidence="15 16">
    <name type="scientific">Pseudaquabacterium terrae</name>
    <dbReference type="NCBI Taxonomy" id="2732868"/>
    <lineage>
        <taxon>Bacteria</taxon>
        <taxon>Pseudomonadati</taxon>
        <taxon>Pseudomonadota</taxon>
        <taxon>Betaproteobacteria</taxon>
        <taxon>Burkholderiales</taxon>
        <taxon>Sphaerotilaceae</taxon>
        <taxon>Pseudaquabacterium</taxon>
    </lineage>
</organism>
<comment type="caution">
    <text evidence="15">The sequence shown here is derived from an EMBL/GenBank/DDBJ whole genome shotgun (WGS) entry which is preliminary data.</text>
</comment>
<evidence type="ECO:0000313" key="16">
    <source>
        <dbReference type="Proteomes" id="UP000737171"/>
    </source>
</evidence>
<evidence type="ECO:0000256" key="5">
    <source>
        <dbReference type="ARBA" id="ARBA00022679"/>
    </source>
</evidence>
<dbReference type="CDD" id="cd00082">
    <property type="entry name" value="HisKA"/>
    <property type="match status" value="1"/>
</dbReference>
<dbReference type="PRINTS" id="PR00344">
    <property type="entry name" value="BCTRLSENSOR"/>
</dbReference>
<evidence type="ECO:0000256" key="9">
    <source>
        <dbReference type="ARBA" id="ARBA00022840"/>
    </source>
</evidence>
<gene>
    <name evidence="15" type="ORF">HLB44_10605</name>
</gene>
<evidence type="ECO:0000256" key="4">
    <source>
        <dbReference type="ARBA" id="ARBA00022553"/>
    </source>
</evidence>
<dbReference type="PANTHER" id="PTHR45569:SF1">
    <property type="entry name" value="SENSOR PROTEIN KDPD"/>
    <property type="match status" value="1"/>
</dbReference>
<keyword evidence="8" id="KW-0418">Kinase</keyword>
<keyword evidence="5" id="KW-0808">Transferase</keyword>
<dbReference type="PROSITE" id="PS50109">
    <property type="entry name" value="HIS_KIN"/>
    <property type="match status" value="1"/>
</dbReference>
<dbReference type="InterPro" id="IPR004358">
    <property type="entry name" value="Sig_transdc_His_kin-like_C"/>
</dbReference>
<evidence type="ECO:0000256" key="13">
    <source>
        <dbReference type="SAM" id="Phobius"/>
    </source>
</evidence>
<dbReference type="RefSeq" id="WP_173122549.1">
    <property type="nucleotide sequence ID" value="NZ_JABRWJ010000003.1"/>
</dbReference>
<keyword evidence="10 13" id="KW-1133">Transmembrane helix</keyword>
<dbReference type="EMBL" id="JABRWJ010000003">
    <property type="protein sequence ID" value="NRF67435.1"/>
    <property type="molecule type" value="Genomic_DNA"/>
</dbReference>
<evidence type="ECO:0000256" key="6">
    <source>
        <dbReference type="ARBA" id="ARBA00022692"/>
    </source>
</evidence>
<dbReference type="InterPro" id="IPR036097">
    <property type="entry name" value="HisK_dim/P_sf"/>
</dbReference>
<comment type="subcellular location">
    <subcellularLocation>
        <location evidence="2">Membrane</location>
        <topology evidence="2">Multi-pass membrane protein</topology>
    </subcellularLocation>
</comment>
<evidence type="ECO:0000313" key="15">
    <source>
        <dbReference type="EMBL" id="NRF67435.1"/>
    </source>
</evidence>
<proteinExistence type="predicted"/>
<keyword evidence="16" id="KW-1185">Reference proteome</keyword>
<dbReference type="Pfam" id="PF13493">
    <property type="entry name" value="DUF4118"/>
    <property type="match status" value="1"/>
</dbReference>
<dbReference type="Gene3D" id="3.30.450.40">
    <property type="match status" value="1"/>
</dbReference>
<evidence type="ECO:0000256" key="8">
    <source>
        <dbReference type="ARBA" id="ARBA00022777"/>
    </source>
</evidence>
<dbReference type="SMART" id="SM00387">
    <property type="entry name" value="HATPase_c"/>
    <property type="match status" value="1"/>
</dbReference>
<sequence>MNPDSLREPTAPPWQSPRPQVRSLALDLAAAGAVWALAWAAMLALDGRVDLSNLAMLLVLASALASLWLPVPLALAGSALAVVAFNWVFVPPRGSFAVAGQHHALLLGGMLGVSAIVAALIGLQRRRAADALQHRRRAEQLRDWGDALRDAAEPLAHGAGLQAALSTLAGAPAALLLLKAALPRGNDDDAAMQLGAPDADQRAGLWHCLRQGQAMGPGTGRHHELPAWYLPLRGRGAAFGAALLPLPGSLPPDAELQRQHAQALCDQLGLALQRVQIHAAERAAQDQAHLQAVRNALLAAISHDFRTPLASILGAASSLQEQDARLDAAQRRRLADRIVDEAGRLRRLADNTLQLARLDAPGLELQRDWESAEEIVGDVLRRARARDPSRRLNARLEPGLPLLRCDALLITQLLDNLVDNALKYSPPDAPVEILVRRLEQRVLLAVRDRGPGIAPSWRERIFDVFQRGDGSAALADAAAQPGAGVGLAVCRAIARAHGGELRLRPRGHGGTSFELSLAVESPPE</sequence>
<evidence type="ECO:0000256" key="11">
    <source>
        <dbReference type="ARBA" id="ARBA00023012"/>
    </source>
</evidence>
<dbReference type="Gene3D" id="1.10.287.130">
    <property type="match status" value="1"/>
</dbReference>